<dbReference type="Proteomes" id="UP000199036">
    <property type="component" value="Unassembled WGS sequence"/>
</dbReference>
<keyword evidence="1" id="KW-0812">Transmembrane</keyword>
<dbReference type="Pfam" id="PF03372">
    <property type="entry name" value="Exo_endo_phos"/>
    <property type="match status" value="1"/>
</dbReference>
<name>A0A1I4WA16_9FLAO</name>
<dbReference type="SUPFAM" id="SSF56219">
    <property type="entry name" value="DNase I-like"/>
    <property type="match status" value="1"/>
</dbReference>
<reference evidence="4" key="1">
    <citation type="submission" date="2016-10" db="EMBL/GenBank/DDBJ databases">
        <authorList>
            <person name="Varghese N."/>
            <person name="Submissions S."/>
        </authorList>
    </citation>
    <scope>NUCLEOTIDE SEQUENCE [LARGE SCALE GENOMIC DNA]</scope>
    <source>
        <strain evidence="4">DS-12</strain>
    </source>
</reference>
<keyword evidence="3" id="KW-0378">Hydrolase</keyword>
<proteinExistence type="predicted"/>
<dbReference type="Gene3D" id="3.60.10.10">
    <property type="entry name" value="Endonuclease/exonuclease/phosphatase"/>
    <property type="match status" value="1"/>
</dbReference>
<evidence type="ECO:0000256" key="1">
    <source>
        <dbReference type="SAM" id="Phobius"/>
    </source>
</evidence>
<dbReference type="GO" id="GO:0004527">
    <property type="term" value="F:exonuclease activity"/>
    <property type="evidence" value="ECO:0007669"/>
    <property type="project" value="UniProtKB-KW"/>
</dbReference>
<feature type="transmembrane region" description="Helical" evidence="1">
    <location>
        <begin position="58"/>
        <end position="78"/>
    </location>
</feature>
<protein>
    <submittedName>
        <fullName evidence="3">Uncharacterized conserved protein YafD, endonuclease/exonuclease/phosphatase (EEP) superfamily</fullName>
    </submittedName>
</protein>
<keyword evidence="3" id="KW-0255">Endonuclease</keyword>
<gene>
    <name evidence="3" type="ORF">SAMN05421741_101130</name>
</gene>
<dbReference type="STRING" id="913024.SAMN05421741_101130"/>
<keyword evidence="4" id="KW-1185">Reference proteome</keyword>
<keyword evidence="1" id="KW-1133">Transmembrane helix</keyword>
<evidence type="ECO:0000313" key="3">
    <source>
        <dbReference type="EMBL" id="SFN10267.1"/>
    </source>
</evidence>
<dbReference type="GO" id="GO:0004519">
    <property type="term" value="F:endonuclease activity"/>
    <property type="evidence" value="ECO:0007669"/>
    <property type="project" value="UniProtKB-KW"/>
</dbReference>
<keyword evidence="3" id="KW-0540">Nuclease</keyword>
<dbReference type="RefSeq" id="WP_091517495.1">
    <property type="nucleotide sequence ID" value="NZ_FOVI01000001.1"/>
</dbReference>
<dbReference type="EMBL" id="FOVI01000001">
    <property type="protein sequence ID" value="SFN10267.1"/>
    <property type="molecule type" value="Genomic_DNA"/>
</dbReference>
<sequence length="360" mass="42053">MEIGFYSLSILLIFASLIPLVENQHWFFRIFDFGKVQIFVLQLIVLVLAFTFVPRTIYFWFAQAALVCCMIYEIYLLYPYTPFYKIEKKVKTEKSSESIKVISTNIYQFNKEYDRFLKFLENENPDIILTMESNQDWEDALQVLKPNYPFFCEIALENTYGMHLYSKIEMTNCQKHYFVADDIPSIEATFKTKDGFEFVFFGVHPPPPSPTEEENAKERDGELLSVAKKVKEDRKPAVVIGDFNNVAWAKSSVLFRKTSGTIDPRIGRGLISTFHAKYRLLRFPIDQMFHTTDIFVEELKAMPTVGSDHLPLYCKFFIDKINDDQEDLVEHLDKDDHEDVTEMIEEGKAEESDRETVVTE</sequence>
<feature type="transmembrane region" description="Helical" evidence="1">
    <location>
        <begin position="33"/>
        <end position="52"/>
    </location>
</feature>
<accession>A0A1I4WA16</accession>
<feature type="transmembrane region" description="Helical" evidence="1">
    <location>
        <begin position="6"/>
        <end position="21"/>
    </location>
</feature>
<organism evidence="3 4">
    <name type="scientific">Paenimyroides ummariense</name>
    <dbReference type="NCBI Taxonomy" id="913024"/>
    <lineage>
        <taxon>Bacteria</taxon>
        <taxon>Pseudomonadati</taxon>
        <taxon>Bacteroidota</taxon>
        <taxon>Flavobacteriia</taxon>
        <taxon>Flavobacteriales</taxon>
        <taxon>Flavobacteriaceae</taxon>
        <taxon>Paenimyroides</taxon>
    </lineage>
</organism>
<dbReference type="AlphaFoldDB" id="A0A1I4WA16"/>
<dbReference type="InterPro" id="IPR036691">
    <property type="entry name" value="Endo/exonu/phosph_ase_sf"/>
</dbReference>
<evidence type="ECO:0000259" key="2">
    <source>
        <dbReference type="Pfam" id="PF03372"/>
    </source>
</evidence>
<evidence type="ECO:0000313" key="4">
    <source>
        <dbReference type="Proteomes" id="UP000199036"/>
    </source>
</evidence>
<dbReference type="InterPro" id="IPR005135">
    <property type="entry name" value="Endo/exonuclease/phosphatase"/>
</dbReference>
<keyword evidence="3" id="KW-0269">Exonuclease</keyword>
<keyword evidence="1" id="KW-0472">Membrane</keyword>
<dbReference type="OrthoDB" id="9796594at2"/>
<feature type="domain" description="Endonuclease/exonuclease/phosphatase" evidence="2">
    <location>
        <begin position="103"/>
        <end position="309"/>
    </location>
</feature>